<evidence type="ECO:0000256" key="3">
    <source>
        <dbReference type="ARBA" id="ARBA00022723"/>
    </source>
</evidence>
<dbReference type="GO" id="GO:0004222">
    <property type="term" value="F:metalloendopeptidase activity"/>
    <property type="evidence" value="ECO:0007669"/>
    <property type="project" value="InterPro"/>
</dbReference>
<feature type="binding site" evidence="7">
    <location>
        <position position="110"/>
    </location>
    <ligand>
        <name>Zn(2+)</name>
        <dbReference type="ChEBI" id="CHEBI:29105"/>
        <note>catalytic</note>
    </ligand>
</feature>
<dbReference type="EMBL" id="BQKB01000022">
    <property type="protein sequence ID" value="GJM52935.1"/>
    <property type="molecule type" value="Genomic_DNA"/>
</dbReference>
<keyword evidence="7" id="KW-0698">rRNA processing</keyword>
<organism evidence="8 10">
    <name type="scientific">Capnocytophaga catalasegens</name>
    <dbReference type="NCBI Taxonomy" id="1004260"/>
    <lineage>
        <taxon>Bacteria</taxon>
        <taxon>Pseudomonadati</taxon>
        <taxon>Bacteroidota</taxon>
        <taxon>Flavobacteriia</taxon>
        <taxon>Flavobacteriales</taxon>
        <taxon>Flavobacteriaceae</taxon>
        <taxon>Capnocytophaga</taxon>
    </lineage>
</organism>
<dbReference type="EMBL" id="BQKA01000011">
    <property type="protein sequence ID" value="GJM49582.1"/>
    <property type="molecule type" value="Genomic_DNA"/>
</dbReference>
<feature type="binding site" evidence="7">
    <location>
        <position position="106"/>
    </location>
    <ligand>
        <name>Zn(2+)</name>
        <dbReference type="ChEBI" id="CHEBI:29105"/>
        <note>catalytic</note>
    </ligand>
</feature>
<accession>A0AAV5AXW9</accession>
<keyword evidence="6 7" id="KW-0862">Zinc</keyword>
<evidence type="ECO:0000256" key="5">
    <source>
        <dbReference type="ARBA" id="ARBA00022801"/>
    </source>
</evidence>
<sequence>MILFNYETDFILFEKEIIFENWVEKIISSEGKKTGEINYIFCDDLYLHQINMQYLNHDTLTDIITFDYTEGEILSGDIYISTERVADNATDFQVSFSLEMLRVMAHGILHLCGYKDKTITESQKMRQKEDEKIKLFQEKY</sequence>
<protein>
    <recommendedName>
        <fullName evidence="7">Endoribonuclease YbeY</fullName>
        <ecNumber evidence="7">3.1.-.-</ecNumber>
    </recommendedName>
</protein>
<dbReference type="Proteomes" id="UP001207736">
    <property type="component" value="Unassembled WGS sequence"/>
</dbReference>
<dbReference type="EC" id="3.1.-.-" evidence="7"/>
<keyword evidence="7" id="KW-0963">Cytoplasm</keyword>
<evidence type="ECO:0000313" key="11">
    <source>
        <dbReference type="Proteomes" id="UP001208692"/>
    </source>
</evidence>
<evidence type="ECO:0000313" key="10">
    <source>
        <dbReference type="Proteomes" id="UP001207736"/>
    </source>
</evidence>
<evidence type="ECO:0000313" key="9">
    <source>
        <dbReference type="EMBL" id="GJM52935.1"/>
    </source>
</evidence>
<feature type="binding site" evidence="7">
    <location>
        <position position="116"/>
    </location>
    <ligand>
        <name>Zn(2+)</name>
        <dbReference type="ChEBI" id="CHEBI:29105"/>
        <note>catalytic</note>
    </ligand>
</feature>
<keyword evidence="11" id="KW-1185">Reference proteome</keyword>
<dbReference type="SUPFAM" id="SSF55486">
    <property type="entry name" value="Metalloproteases ('zincins'), catalytic domain"/>
    <property type="match status" value="1"/>
</dbReference>
<reference evidence="8 11" key="1">
    <citation type="submission" date="2021-11" db="EMBL/GenBank/DDBJ databases">
        <title>Draft genome sequence of Capnocytophaga sp. strain KC07075 isolated from cat oral cavity.</title>
        <authorList>
            <person name="Suzuki M."/>
            <person name="Imaoka K."/>
            <person name="Kimura M."/>
            <person name="Morikawa S."/>
            <person name="Maeda K."/>
        </authorList>
    </citation>
    <scope>NUCLEOTIDE SEQUENCE</scope>
    <source>
        <strain evidence="8">KC07075</strain>
        <strain evidence="9 11">KC07079</strain>
    </source>
</reference>
<dbReference type="GO" id="GO:0004521">
    <property type="term" value="F:RNA endonuclease activity"/>
    <property type="evidence" value="ECO:0007669"/>
    <property type="project" value="UniProtKB-UniRule"/>
</dbReference>
<dbReference type="PANTHER" id="PTHR46986">
    <property type="entry name" value="ENDORIBONUCLEASE YBEY, CHLOROPLASTIC"/>
    <property type="match status" value="1"/>
</dbReference>
<dbReference type="InterPro" id="IPR002036">
    <property type="entry name" value="YbeY"/>
</dbReference>
<name>A0AAV5AXW9_9FLAO</name>
<comment type="caution">
    <text evidence="8">The sequence shown here is derived from an EMBL/GenBank/DDBJ whole genome shotgun (WGS) entry which is preliminary data.</text>
</comment>
<evidence type="ECO:0000256" key="6">
    <source>
        <dbReference type="ARBA" id="ARBA00022833"/>
    </source>
</evidence>
<dbReference type="GO" id="GO:0008270">
    <property type="term" value="F:zinc ion binding"/>
    <property type="evidence" value="ECO:0007669"/>
    <property type="project" value="UniProtKB-UniRule"/>
</dbReference>
<dbReference type="AlphaFoldDB" id="A0AAV5AXW9"/>
<keyword evidence="5 7" id="KW-0378">Hydrolase</keyword>
<dbReference type="HAMAP" id="MF_00009">
    <property type="entry name" value="Endoribonucl_YbeY"/>
    <property type="match status" value="1"/>
</dbReference>
<keyword evidence="7" id="KW-0690">Ribosome biogenesis</keyword>
<dbReference type="NCBIfam" id="TIGR00043">
    <property type="entry name" value="rRNA maturation RNase YbeY"/>
    <property type="match status" value="1"/>
</dbReference>
<dbReference type="InterPro" id="IPR023091">
    <property type="entry name" value="MetalPrtase_cat_dom_sf_prd"/>
</dbReference>
<keyword evidence="2 7" id="KW-0540">Nuclease</keyword>
<dbReference type="GO" id="GO:0005737">
    <property type="term" value="C:cytoplasm"/>
    <property type="evidence" value="ECO:0007669"/>
    <property type="project" value="UniProtKB-SubCell"/>
</dbReference>
<dbReference type="Proteomes" id="UP001208692">
    <property type="component" value="Unassembled WGS sequence"/>
</dbReference>
<keyword evidence="4 7" id="KW-0255">Endonuclease</keyword>
<comment type="similarity">
    <text evidence="1 7">Belongs to the endoribonuclease YbeY family.</text>
</comment>
<proteinExistence type="inferred from homology"/>
<dbReference type="GO" id="GO:0006364">
    <property type="term" value="P:rRNA processing"/>
    <property type="evidence" value="ECO:0007669"/>
    <property type="project" value="UniProtKB-UniRule"/>
</dbReference>
<dbReference type="PANTHER" id="PTHR46986:SF1">
    <property type="entry name" value="ENDORIBONUCLEASE YBEY, CHLOROPLASTIC"/>
    <property type="match status" value="1"/>
</dbReference>
<comment type="cofactor">
    <cofactor evidence="7">
        <name>Zn(2+)</name>
        <dbReference type="ChEBI" id="CHEBI:29105"/>
    </cofactor>
    <text evidence="7">Binds 1 zinc ion.</text>
</comment>
<dbReference type="RefSeq" id="WP_264845189.1">
    <property type="nucleotide sequence ID" value="NZ_BPMA01000006.1"/>
</dbReference>
<keyword evidence="3 7" id="KW-0479">Metal-binding</keyword>
<gene>
    <name evidence="7 8" type="primary">ybeY</name>
    <name evidence="8" type="ORF">RCZ15_05570</name>
    <name evidence="9" type="ORF">RCZ16_12520</name>
</gene>
<comment type="function">
    <text evidence="7">Single strand-specific metallo-endoribonuclease involved in late-stage 70S ribosome quality control and in maturation of the 3' terminus of the 16S rRNA.</text>
</comment>
<evidence type="ECO:0000256" key="1">
    <source>
        <dbReference type="ARBA" id="ARBA00010875"/>
    </source>
</evidence>
<evidence type="ECO:0000313" key="8">
    <source>
        <dbReference type="EMBL" id="GJM49582.1"/>
    </source>
</evidence>
<dbReference type="Pfam" id="PF02130">
    <property type="entry name" value="YbeY"/>
    <property type="match status" value="1"/>
</dbReference>
<evidence type="ECO:0000256" key="4">
    <source>
        <dbReference type="ARBA" id="ARBA00022759"/>
    </source>
</evidence>
<evidence type="ECO:0000256" key="7">
    <source>
        <dbReference type="HAMAP-Rule" id="MF_00009"/>
    </source>
</evidence>
<evidence type="ECO:0000256" key="2">
    <source>
        <dbReference type="ARBA" id="ARBA00022722"/>
    </source>
</evidence>
<comment type="subcellular location">
    <subcellularLocation>
        <location evidence="7">Cytoplasm</location>
    </subcellularLocation>
</comment>
<dbReference type="Gene3D" id="3.40.390.30">
    <property type="entry name" value="Metalloproteases ('zincins'), catalytic domain"/>
    <property type="match status" value="1"/>
</dbReference>